<keyword evidence="4 11" id="KW-0812">Transmembrane</keyword>
<dbReference type="Proteomes" id="UP000239494">
    <property type="component" value="Unassembled WGS sequence"/>
</dbReference>
<dbReference type="PANTHER" id="PTHR37461:SF1">
    <property type="entry name" value="ANTI-SIGMA-K FACTOR RSKA"/>
    <property type="match status" value="1"/>
</dbReference>
<evidence type="ECO:0000256" key="3">
    <source>
        <dbReference type="ARBA" id="ARBA00022475"/>
    </source>
</evidence>
<evidence type="ECO:0000256" key="6">
    <source>
        <dbReference type="ARBA" id="ARBA00023015"/>
    </source>
</evidence>
<name>A0A2T0T4J4_9PSEU</name>
<evidence type="ECO:0000256" key="10">
    <source>
        <dbReference type="ARBA" id="ARBA00030803"/>
    </source>
</evidence>
<evidence type="ECO:0000313" key="13">
    <source>
        <dbReference type="EMBL" id="PRY40549.1"/>
    </source>
</evidence>
<keyword evidence="3" id="KW-1003">Cell membrane</keyword>
<dbReference type="GO" id="GO:0006417">
    <property type="term" value="P:regulation of translation"/>
    <property type="evidence" value="ECO:0007669"/>
    <property type="project" value="TreeGrafter"/>
</dbReference>
<accession>A0A2T0T4J4</accession>
<dbReference type="GO" id="GO:0005886">
    <property type="term" value="C:plasma membrane"/>
    <property type="evidence" value="ECO:0007669"/>
    <property type="project" value="UniProtKB-SubCell"/>
</dbReference>
<keyword evidence="5 11" id="KW-1133">Transmembrane helix</keyword>
<dbReference type="OrthoDB" id="5183209at2"/>
<dbReference type="GO" id="GO:0016989">
    <property type="term" value="F:sigma factor antagonist activity"/>
    <property type="evidence" value="ECO:0007669"/>
    <property type="project" value="TreeGrafter"/>
</dbReference>
<keyword evidence="14" id="KW-1185">Reference proteome</keyword>
<keyword evidence="8" id="KW-0804">Transcription</keyword>
<evidence type="ECO:0000259" key="12">
    <source>
        <dbReference type="Pfam" id="PF10099"/>
    </source>
</evidence>
<evidence type="ECO:0000256" key="11">
    <source>
        <dbReference type="SAM" id="Phobius"/>
    </source>
</evidence>
<dbReference type="AlphaFoldDB" id="A0A2T0T4J4"/>
<evidence type="ECO:0000256" key="7">
    <source>
        <dbReference type="ARBA" id="ARBA00023136"/>
    </source>
</evidence>
<dbReference type="PANTHER" id="PTHR37461">
    <property type="entry name" value="ANTI-SIGMA-K FACTOR RSKA"/>
    <property type="match status" value="1"/>
</dbReference>
<protein>
    <recommendedName>
        <fullName evidence="10">Regulator of SigK</fullName>
    </recommendedName>
    <alternativeName>
        <fullName evidence="9">Sigma-K anti-sigma factor RskA</fullName>
    </alternativeName>
</protein>
<dbReference type="EMBL" id="PVTF01000006">
    <property type="protein sequence ID" value="PRY40549.1"/>
    <property type="molecule type" value="Genomic_DNA"/>
</dbReference>
<dbReference type="InterPro" id="IPR051474">
    <property type="entry name" value="Anti-sigma-K/W_factor"/>
</dbReference>
<proteinExistence type="predicted"/>
<organism evidence="13 14">
    <name type="scientific">Umezawaea tangerina</name>
    <dbReference type="NCBI Taxonomy" id="84725"/>
    <lineage>
        <taxon>Bacteria</taxon>
        <taxon>Bacillati</taxon>
        <taxon>Actinomycetota</taxon>
        <taxon>Actinomycetes</taxon>
        <taxon>Pseudonocardiales</taxon>
        <taxon>Pseudonocardiaceae</taxon>
        <taxon>Umezawaea</taxon>
    </lineage>
</organism>
<keyword evidence="7 11" id="KW-0472">Membrane</keyword>
<gene>
    <name evidence="13" type="ORF">CLV43_106289</name>
</gene>
<evidence type="ECO:0000256" key="2">
    <source>
        <dbReference type="ARBA" id="ARBA00004236"/>
    </source>
</evidence>
<keyword evidence="6" id="KW-0805">Transcription regulation</keyword>
<reference evidence="13 14" key="1">
    <citation type="submission" date="2018-03" db="EMBL/GenBank/DDBJ databases">
        <title>Genomic Encyclopedia of Archaeal and Bacterial Type Strains, Phase II (KMG-II): from individual species to whole genera.</title>
        <authorList>
            <person name="Goeker M."/>
        </authorList>
    </citation>
    <scope>NUCLEOTIDE SEQUENCE [LARGE SCALE GENOMIC DNA]</scope>
    <source>
        <strain evidence="13 14">DSM 44720</strain>
    </source>
</reference>
<evidence type="ECO:0000256" key="8">
    <source>
        <dbReference type="ARBA" id="ARBA00023163"/>
    </source>
</evidence>
<dbReference type="Pfam" id="PF10099">
    <property type="entry name" value="RskA_C"/>
    <property type="match status" value="1"/>
</dbReference>
<evidence type="ECO:0000256" key="5">
    <source>
        <dbReference type="ARBA" id="ARBA00022989"/>
    </source>
</evidence>
<dbReference type="RefSeq" id="WP_106189086.1">
    <property type="nucleotide sequence ID" value="NZ_PVTF01000006.1"/>
</dbReference>
<feature type="domain" description="Anti-sigma K factor RskA C-terminal" evidence="12">
    <location>
        <begin position="120"/>
        <end position="260"/>
    </location>
</feature>
<dbReference type="InterPro" id="IPR041916">
    <property type="entry name" value="Anti_sigma_zinc_sf"/>
</dbReference>
<evidence type="ECO:0000256" key="1">
    <source>
        <dbReference type="ARBA" id="ARBA00004167"/>
    </source>
</evidence>
<feature type="transmembrane region" description="Helical" evidence="11">
    <location>
        <begin position="117"/>
        <end position="135"/>
    </location>
</feature>
<evidence type="ECO:0000313" key="14">
    <source>
        <dbReference type="Proteomes" id="UP000239494"/>
    </source>
</evidence>
<dbReference type="InterPro" id="IPR018764">
    <property type="entry name" value="RskA_C"/>
</dbReference>
<dbReference type="Gene3D" id="1.10.10.1320">
    <property type="entry name" value="Anti-sigma factor, zinc-finger domain"/>
    <property type="match status" value="1"/>
</dbReference>
<evidence type="ECO:0000256" key="9">
    <source>
        <dbReference type="ARBA" id="ARBA00029829"/>
    </source>
</evidence>
<comment type="subcellular location">
    <subcellularLocation>
        <location evidence="2">Cell membrane</location>
    </subcellularLocation>
    <subcellularLocation>
        <location evidence="1">Membrane</location>
        <topology evidence="1">Single-pass membrane protein</topology>
    </subcellularLocation>
</comment>
<comment type="caution">
    <text evidence="13">The sequence shown here is derived from an EMBL/GenBank/DDBJ whole genome shotgun (WGS) entry which is preliminary data.</text>
</comment>
<sequence length="272" mass="28881">MSGDPKTDWCDQEELAVGWAMHALEPDEEALLREHLPECASCRRTVRNTEEVTALIGESVDQFDPPARLKAKLMDAIEHTPQERPAPVVVKVPDRQEVAEPIPLDAARRRKANRTRVLLAAAAVILVAVVTGVVGQRIGTLSDQVAAQNSRTDQLENTLRLAADPATNKAVLRTAGGEPMAVLLSGDSTAVVVADKMPANDASKETYVVWGTSGVGPVALTTFDVSPGSEDIKLSWDKSAYAHHGFAISLEPGRTAPTTPSVVLAAGQVATA</sequence>
<evidence type="ECO:0000256" key="4">
    <source>
        <dbReference type="ARBA" id="ARBA00022692"/>
    </source>
</evidence>